<reference evidence="2" key="2">
    <citation type="submission" date="2015-06" db="UniProtKB">
        <authorList>
            <consortium name="EnsemblMetazoa"/>
        </authorList>
    </citation>
    <scope>IDENTIFICATION</scope>
</reference>
<dbReference type="EMBL" id="CAQQ02388452">
    <property type="status" value="NOT_ANNOTATED_CDS"/>
    <property type="molecule type" value="Genomic_DNA"/>
</dbReference>
<evidence type="ECO:0000259" key="1">
    <source>
        <dbReference type="Pfam" id="PF01835"/>
    </source>
</evidence>
<dbReference type="PANTHER" id="PTHR11412:SF172">
    <property type="entry name" value="LD23292P"/>
    <property type="match status" value="1"/>
</dbReference>
<dbReference type="AlphaFoldDB" id="T1GZ38"/>
<dbReference type="Gene3D" id="2.60.40.2950">
    <property type="match status" value="1"/>
</dbReference>
<dbReference type="GO" id="GO:0005615">
    <property type="term" value="C:extracellular space"/>
    <property type="evidence" value="ECO:0007669"/>
    <property type="project" value="InterPro"/>
</dbReference>
<dbReference type="InterPro" id="IPR002890">
    <property type="entry name" value="MG2"/>
</dbReference>
<dbReference type="EMBL" id="CAQQ02388451">
    <property type="status" value="NOT_ANNOTATED_CDS"/>
    <property type="molecule type" value="Genomic_DNA"/>
</dbReference>
<dbReference type="GO" id="GO:0004866">
    <property type="term" value="F:endopeptidase inhibitor activity"/>
    <property type="evidence" value="ECO:0007669"/>
    <property type="project" value="InterPro"/>
</dbReference>
<dbReference type="STRING" id="36166.T1GZ38"/>
<dbReference type="Pfam" id="PF01835">
    <property type="entry name" value="MG2"/>
    <property type="match status" value="1"/>
</dbReference>
<dbReference type="PANTHER" id="PTHR11412">
    <property type="entry name" value="MACROGLOBULIN / COMPLEMENT"/>
    <property type="match status" value="1"/>
</dbReference>
<keyword evidence="3" id="KW-1185">Reference proteome</keyword>
<reference evidence="3" key="1">
    <citation type="submission" date="2013-02" db="EMBL/GenBank/DDBJ databases">
        <authorList>
            <person name="Hughes D."/>
        </authorList>
    </citation>
    <scope>NUCLEOTIDE SEQUENCE</scope>
    <source>
        <strain>Durham</strain>
        <strain evidence="3">NC isolate 2 -- Noor lab</strain>
    </source>
</reference>
<organism evidence="2 3">
    <name type="scientific">Megaselia scalaris</name>
    <name type="common">Humpbacked fly</name>
    <name type="synonym">Phora scalaris</name>
    <dbReference type="NCBI Taxonomy" id="36166"/>
    <lineage>
        <taxon>Eukaryota</taxon>
        <taxon>Metazoa</taxon>
        <taxon>Ecdysozoa</taxon>
        <taxon>Arthropoda</taxon>
        <taxon>Hexapoda</taxon>
        <taxon>Insecta</taxon>
        <taxon>Pterygota</taxon>
        <taxon>Neoptera</taxon>
        <taxon>Endopterygota</taxon>
        <taxon>Diptera</taxon>
        <taxon>Brachycera</taxon>
        <taxon>Muscomorpha</taxon>
        <taxon>Platypezoidea</taxon>
        <taxon>Phoridae</taxon>
        <taxon>Megaseliini</taxon>
        <taxon>Megaselia</taxon>
    </lineage>
</organism>
<dbReference type="Gene3D" id="2.60.40.1930">
    <property type="match status" value="1"/>
</dbReference>
<dbReference type="EnsemblMetazoa" id="MESCA009130-RA">
    <property type="protein sequence ID" value="MESCA009130-PA"/>
    <property type="gene ID" value="MESCA009130"/>
</dbReference>
<protein>
    <recommendedName>
        <fullName evidence="1">Macroglobulin domain-containing protein</fullName>
    </recommendedName>
</protein>
<proteinExistence type="predicted"/>
<sequence length="293" mass="33240">MVELSAFERWWMGFNSRYFCSFAPPPLGLSSSFDNYGGGKSSYNIKTSFLETVFSKEPTYFIVASRMVRPGLIYQVAVNVLHAAYPITVHASISKDGVEISGDFQNVKEGVPETLLMRIPPTSVYGKYKLRVEGLYNHVLGGIAFLNETDLVFSQRSMTIFIQTDKPLYKQGEMVKFRAIPITTELKGFDNAIDVYMLDPTGHILRRWLSRQSNLGSRNVKWFLQHQSDDGAFYEVTWLPDRKMNKTGFTDEFGEVRQKTISLTAHVLITLATVNDLSGNKSIFGSKTRFTIY</sequence>
<dbReference type="HOGENOM" id="CLU_950898_0_0_1"/>
<feature type="domain" description="Macroglobulin" evidence="1">
    <location>
        <begin position="160"/>
        <end position="237"/>
    </location>
</feature>
<accession>T1GZ38</accession>
<dbReference type="InterPro" id="IPR050473">
    <property type="entry name" value="A2M/Complement_sys"/>
</dbReference>
<name>T1GZ38_MEGSC</name>
<dbReference type="SUPFAM" id="SSF48239">
    <property type="entry name" value="Terpenoid cyclases/Protein prenyltransferases"/>
    <property type="match status" value="1"/>
</dbReference>
<dbReference type="Proteomes" id="UP000015102">
    <property type="component" value="Unassembled WGS sequence"/>
</dbReference>
<dbReference type="InterPro" id="IPR008930">
    <property type="entry name" value="Terpenoid_cyclase/PrenylTrfase"/>
</dbReference>
<evidence type="ECO:0000313" key="3">
    <source>
        <dbReference type="Proteomes" id="UP000015102"/>
    </source>
</evidence>
<evidence type="ECO:0000313" key="2">
    <source>
        <dbReference type="EnsemblMetazoa" id="MESCA009130-PA"/>
    </source>
</evidence>